<evidence type="ECO:0000259" key="7">
    <source>
        <dbReference type="Pfam" id="PF00271"/>
    </source>
</evidence>
<evidence type="ECO:0000313" key="8">
    <source>
        <dbReference type="EMBL" id="KIK76771.1"/>
    </source>
</evidence>
<evidence type="ECO:0000256" key="5">
    <source>
        <dbReference type="ARBA" id="ARBA00034808"/>
    </source>
</evidence>
<feature type="domain" description="DEAD/DEAH-box helicase" evidence="6">
    <location>
        <begin position="65"/>
        <end position="214"/>
    </location>
</feature>
<dbReference type="InterPro" id="IPR027417">
    <property type="entry name" value="P-loop_NTPase"/>
</dbReference>
<dbReference type="EC" id="5.6.2.4" evidence="5"/>
<dbReference type="GO" id="GO:0005524">
    <property type="term" value="F:ATP binding"/>
    <property type="evidence" value="ECO:0007669"/>
    <property type="project" value="UniProtKB-KW"/>
</dbReference>
<dbReference type="PANTHER" id="PTHR13710:SF154">
    <property type="entry name" value="RECQ HELICASE, PUTATIVE (AFU_ORTHOLOGUE AFUA_6G14720)-RELATED"/>
    <property type="match status" value="1"/>
</dbReference>
<dbReference type="EMBL" id="KN827298">
    <property type="protein sequence ID" value="KIK76771.1"/>
    <property type="molecule type" value="Genomic_DNA"/>
</dbReference>
<keyword evidence="9" id="KW-1185">Reference proteome</keyword>
<comment type="catalytic activity">
    <reaction evidence="4">
        <text>Couples ATP hydrolysis with the unwinding of duplex DNA by translocating in the 3'-5' direction.</text>
        <dbReference type="EC" id="5.6.2.4"/>
    </reaction>
</comment>
<dbReference type="Proteomes" id="UP000054538">
    <property type="component" value="Unassembled WGS sequence"/>
</dbReference>
<dbReference type="HOGENOM" id="CLU_706166_0_0_1"/>
<dbReference type="STRING" id="930991.A0A0D0CZP0"/>
<evidence type="ECO:0000259" key="6">
    <source>
        <dbReference type="Pfam" id="PF00270"/>
    </source>
</evidence>
<dbReference type="SUPFAM" id="SSF52540">
    <property type="entry name" value="P-loop containing nucleoside triphosphate hydrolases"/>
    <property type="match status" value="1"/>
</dbReference>
<keyword evidence="2" id="KW-0547">Nucleotide-binding</keyword>
<dbReference type="AlphaFoldDB" id="A0A0D0CZP0"/>
<dbReference type="InterPro" id="IPR011545">
    <property type="entry name" value="DEAD/DEAH_box_helicase_dom"/>
</dbReference>
<reference evidence="8 9" key="1">
    <citation type="submission" date="2014-04" db="EMBL/GenBank/DDBJ databases">
        <authorList>
            <consortium name="DOE Joint Genome Institute"/>
            <person name="Kuo A."/>
            <person name="Kohler A."/>
            <person name="Jargeat P."/>
            <person name="Nagy L.G."/>
            <person name="Floudas D."/>
            <person name="Copeland A."/>
            <person name="Barry K.W."/>
            <person name="Cichocki N."/>
            <person name="Veneault-Fourrey C."/>
            <person name="LaButti K."/>
            <person name="Lindquist E.A."/>
            <person name="Lipzen A."/>
            <person name="Lundell T."/>
            <person name="Morin E."/>
            <person name="Murat C."/>
            <person name="Sun H."/>
            <person name="Tunlid A."/>
            <person name="Henrissat B."/>
            <person name="Grigoriev I.V."/>
            <person name="Hibbett D.S."/>
            <person name="Martin F."/>
            <person name="Nordberg H.P."/>
            <person name="Cantor M.N."/>
            <person name="Hua S.X."/>
        </authorList>
    </citation>
    <scope>NUCLEOTIDE SEQUENCE [LARGE SCALE GENOMIC DNA]</scope>
    <source>
        <strain evidence="8 9">Ve08.2h10</strain>
    </source>
</reference>
<dbReference type="InParanoid" id="A0A0D0CZP0"/>
<dbReference type="GO" id="GO:0000724">
    <property type="term" value="P:double-strand break repair via homologous recombination"/>
    <property type="evidence" value="ECO:0007669"/>
    <property type="project" value="TreeGrafter"/>
</dbReference>
<accession>A0A0D0CZP0</accession>
<dbReference type="GO" id="GO:0009378">
    <property type="term" value="F:four-way junction helicase activity"/>
    <property type="evidence" value="ECO:0007669"/>
    <property type="project" value="TreeGrafter"/>
</dbReference>
<protein>
    <recommendedName>
        <fullName evidence="5">DNA 3'-5' helicase</fullName>
        <ecNumber evidence="5">5.6.2.4</ecNumber>
    </recommendedName>
</protein>
<dbReference type="PANTHER" id="PTHR13710">
    <property type="entry name" value="DNA HELICASE RECQ FAMILY MEMBER"/>
    <property type="match status" value="1"/>
</dbReference>
<evidence type="ECO:0000256" key="1">
    <source>
        <dbReference type="ARBA" id="ARBA00005446"/>
    </source>
</evidence>
<gene>
    <name evidence="8" type="ORF">PAXRUDRAFT_17951</name>
</gene>
<dbReference type="GO" id="GO:0005694">
    <property type="term" value="C:chromosome"/>
    <property type="evidence" value="ECO:0007669"/>
    <property type="project" value="TreeGrafter"/>
</dbReference>
<dbReference type="Pfam" id="PF00270">
    <property type="entry name" value="DEAD"/>
    <property type="match status" value="1"/>
</dbReference>
<evidence type="ECO:0000313" key="9">
    <source>
        <dbReference type="Proteomes" id="UP000054538"/>
    </source>
</evidence>
<sequence length="391" mass="43841">MPWRSPYAPHPATLEDSFGNASLPDALVPEWSPAPHARKVSLKHRIQETMGCISGTPHGKEKSAEQMDAIVAICRQQCNMLVVMQTGGGKSMLWEIPALIGFEGISIMVCPFKILLDEQYERCDAAGVRSHNYSISKVVPENMQNIFVQVEHIGSDAFIQLLASPMVQCIKRIFVDELHDMVHGHLKQQPRWDVCVRQFSALSAKIILMTVTCPPLAVPHFLKPFNMHPKDVLTIRGPTDRPEIGLHAIRVLPTLQNIPLHHIVRALHNRLEQHERMLVFFNTKWEVETFSKASGSAVFHSNLWEAGNTKAHNLDRWDSGDTKVMACTTVFAQGINRPHIRFVVVFEPDLGLPGHHADGQLCWKGWGGISHISGRHIDNNALHGVHLHEVP</sequence>
<dbReference type="Pfam" id="PF00271">
    <property type="entry name" value="Helicase_C"/>
    <property type="match status" value="1"/>
</dbReference>
<dbReference type="InterPro" id="IPR001650">
    <property type="entry name" value="Helicase_C-like"/>
</dbReference>
<name>A0A0D0CZP0_9AGAM</name>
<dbReference type="Gene3D" id="3.40.50.300">
    <property type="entry name" value="P-loop containing nucleotide triphosphate hydrolases"/>
    <property type="match status" value="2"/>
</dbReference>
<reference evidence="9" key="2">
    <citation type="submission" date="2015-01" db="EMBL/GenBank/DDBJ databases">
        <title>Evolutionary Origins and Diversification of the Mycorrhizal Mutualists.</title>
        <authorList>
            <consortium name="DOE Joint Genome Institute"/>
            <consortium name="Mycorrhizal Genomics Consortium"/>
            <person name="Kohler A."/>
            <person name="Kuo A."/>
            <person name="Nagy L.G."/>
            <person name="Floudas D."/>
            <person name="Copeland A."/>
            <person name="Barry K.W."/>
            <person name="Cichocki N."/>
            <person name="Veneault-Fourrey C."/>
            <person name="LaButti K."/>
            <person name="Lindquist E.A."/>
            <person name="Lipzen A."/>
            <person name="Lundell T."/>
            <person name="Morin E."/>
            <person name="Murat C."/>
            <person name="Riley R."/>
            <person name="Ohm R."/>
            <person name="Sun H."/>
            <person name="Tunlid A."/>
            <person name="Henrissat B."/>
            <person name="Grigoriev I.V."/>
            <person name="Hibbett D.S."/>
            <person name="Martin F."/>
        </authorList>
    </citation>
    <scope>NUCLEOTIDE SEQUENCE [LARGE SCALE GENOMIC DNA]</scope>
    <source>
        <strain evidence="9">Ve08.2h10</strain>
    </source>
</reference>
<keyword evidence="3" id="KW-0067">ATP-binding</keyword>
<dbReference type="OrthoDB" id="2608216at2759"/>
<evidence type="ECO:0000256" key="2">
    <source>
        <dbReference type="ARBA" id="ARBA00022741"/>
    </source>
</evidence>
<evidence type="ECO:0000256" key="4">
    <source>
        <dbReference type="ARBA" id="ARBA00034617"/>
    </source>
</evidence>
<organism evidence="8 9">
    <name type="scientific">Paxillus rubicundulus Ve08.2h10</name>
    <dbReference type="NCBI Taxonomy" id="930991"/>
    <lineage>
        <taxon>Eukaryota</taxon>
        <taxon>Fungi</taxon>
        <taxon>Dikarya</taxon>
        <taxon>Basidiomycota</taxon>
        <taxon>Agaricomycotina</taxon>
        <taxon>Agaricomycetes</taxon>
        <taxon>Agaricomycetidae</taxon>
        <taxon>Boletales</taxon>
        <taxon>Paxilineae</taxon>
        <taxon>Paxillaceae</taxon>
        <taxon>Paxillus</taxon>
    </lineage>
</organism>
<evidence type="ECO:0000256" key="3">
    <source>
        <dbReference type="ARBA" id="ARBA00022840"/>
    </source>
</evidence>
<feature type="domain" description="Helicase C-terminal" evidence="7">
    <location>
        <begin position="267"/>
        <end position="351"/>
    </location>
</feature>
<comment type="similarity">
    <text evidence="1">Belongs to the helicase family. RecQ subfamily.</text>
</comment>
<proteinExistence type="inferred from homology"/>
<dbReference type="GO" id="GO:0005737">
    <property type="term" value="C:cytoplasm"/>
    <property type="evidence" value="ECO:0007669"/>
    <property type="project" value="TreeGrafter"/>
</dbReference>
<dbReference type="GO" id="GO:0043138">
    <property type="term" value="F:3'-5' DNA helicase activity"/>
    <property type="evidence" value="ECO:0007669"/>
    <property type="project" value="UniProtKB-EC"/>
</dbReference>
<dbReference type="GO" id="GO:0003676">
    <property type="term" value="F:nucleic acid binding"/>
    <property type="evidence" value="ECO:0007669"/>
    <property type="project" value="InterPro"/>
</dbReference>